<dbReference type="Gene3D" id="1.10.472.10">
    <property type="entry name" value="Cyclin-like"/>
    <property type="match status" value="1"/>
</dbReference>
<sequence length="201" mass="23440">MVDMNDLDRRLAYQTPPYEQWKNNLCSVSPGPLSSDRLVSRIGIALCERTCKISTEKIRNEAVSVSSFVREVLKRSKSNTKSTVLAFTYFNKVYDSQSVRDKLPEFARCSKRVFLSCLILANKFLNDNSFTMKTWSMISGLKQKDLCLMERWCLDRLDYKLLVTETEYSVFENRLFATSNKRMRCENESGRDLSYKKVRTI</sequence>
<dbReference type="AlphaFoldDB" id="A0A7H9HUJ5"/>
<reference evidence="2 3" key="1">
    <citation type="submission" date="2020-06" db="EMBL/GenBank/DDBJ databases">
        <title>The yeast mating-type switching endonuclease HO is a domesticated member of an unorthodox homing genetic element family.</title>
        <authorList>
            <person name="Coughlan A.Y."/>
            <person name="Lombardi L."/>
            <person name="Braun-Galleani S."/>
            <person name="Martos A.R."/>
            <person name="Galeote V."/>
            <person name="Bigey F."/>
            <person name="Dequin S."/>
            <person name="Byrne K.P."/>
            <person name="Wolfe K.H."/>
        </authorList>
    </citation>
    <scope>NUCLEOTIDE SEQUENCE [LARGE SCALE GENOMIC DNA]</scope>
    <source>
        <strain evidence="2 3">CBS2947</strain>
    </source>
</reference>
<protein>
    <recommendedName>
        <fullName evidence="1">Cyclin N-terminal domain-containing protein</fullName>
    </recommendedName>
</protein>
<dbReference type="GO" id="GO:0000307">
    <property type="term" value="C:cyclin-dependent protein kinase holoenzyme complex"/>
    <property type="evidence" value="ECO:0007669"/>
    <property type="project" value="TreeGrafter"/>
</dbReference>
<dbReference type="PANTHER" id="PTHR15615:SF36">
    <property type="entry name" value="PHO85 CYCLIN-5"/>
    <property type="match status" value="1"/>
</dbReference>
<accession>A0A7H9HUJ5</accession>
<keyword evidence="3" id="KW-1185">Reference proteome</keyword>
<dbReference type="InterPro" id="IPR013922">
    <property type="entry name" value="Cyclin_PHO80-like"/>
</dbReference>
<dbReference type="GO" id="GO:0005634">
    <property type="term" value="C:nucleus"/>
    <property type="evidence" value="ECO:0007669"/>
    <property type="project" value="TreeGrafter"/>
</dbReference>
<dbReference type="SUPFAM" id="SSF47954">
    <property type="entry name" value="Cyclin-like"/>
    <property type="match status" value="1"/>
</dbReference>
<dbReference type="InterPro" id="IPR006671">
    <property type="entry name" value="Cyclin_N"/>
</dbReference>
<dbReference type="GO" id="GO:0019901">
    <property type="term" value="F:protein kinase binding"/>
    <property type="evidence" value="ECO:0007669"/>
    <property type="project" value="InterPro"/>
</dbReference>
<dbReference type="OrthoDB" id="286814at2759"/>
<evidence type="ECO:0000259" key="1">
    <source>
        <dbReference type="Pfam" id="PF00134"/>
    </source>
</evidence>
<organism evidence="2 3">
    <name type="scientific">Torulaspora globosa</name>
    <dbReference type="NCBI Taxonomy" id="48254"/>
    <lineage>
        <taxon>Eukaryota</taxon>
        <taxon>Fungi</taxon>
        <taxon>Dikarya</taxon>
        <taxon>Ascomycota</taxon>
        <taxon>Saccharomycotina</taxon>
        <taxon>Saccharomycetes</taxon>
        <taxon>Saccharomycetales</taxon>
        <taxon>Saccharomycetaceae</taxon>
        <taxon>Torulaspora</taxon>
    </lineage>
</organism>
<dbReference type="GO" id="GO:0016538">
    <property type="term" value="F:cyclin-dependent protein serine/threonine kinase regulator activity"/>
    <property type="evidence" value="ECO:0007669"/>
    <property type="project" value="TreeGrafter"/>
</dbReference>
<gene>
    <name evidence="2" type="ORF">HG537_0E02940</name>
</gene>
<evidence type="ECO:0000313" key="3">
    <source>
        <dbReference type="Proteomes" id="UP000510647"/>
    </source>
</evidence>
<evidence type="ECO:0000313" key="2">
    <source>
        <dbReference type="EMBL" id="QLQ80939.1"/>
    </source>
</evidence>
<feature type="domain" description="Cyclin N-terminal" evidence="1">
    <location>
        <begin position="65"/>
        <end position="161"/>
    </location>
</feature>
<dbReference type="PANTHER" id="PTHR15615">
    <property type="match status" value="1"/>
</dbReference>
<dbReference type="Pfam" id="PF00134">
    <property type="entry name" value="Cyclin_N"/>
    <property type="match status" value="1"/>
</dbReference>
<dbReference type="EMBL" id="CP059271">
    <property type="protein sequence ID" value="QLQ80939.1"/>
    <property type="molecule type" value="Genomic_DNA"/>
</dbReference>
<dbReference type="InterPro" id="IPR036915">
    <property type="entry name" value="Cyclin-like_sf"/>
</dbReference>
<dbReference type="CDD" id="cd20557">
    <property type="entry name" value="CYCLIN_ScPCL1-like"/>
    <property type="match status" value="1"/>
</dbReference>
<proteinExistence type="predicted"/>
<name>A0A7H9HUJ5_9SACH</name>
<dbReference type="Proteomes" id="UP000510647">
    <property type="component" value="Chromosome 5"/>
</dbReference>